<reference evidence="10 11" key="1">
    <citation type="submission" date="2020-06" db="EMBL/GenBank/DDBJ databases">
        <authorList>
            <person name="Li R."/>
            <person name="Bekaert M."/>
        </authorList>
    </citation>
    <scope>NUCLEOTIDE SEQUENCE [LARGE SCALE GENOMIC DNA]</scope>
    <source>
        <strain evidence="11">wild</strain>
    </source>
</reference>
<dbReference type="PRINTS" id="PR00010">
    <property type="entry name" value="EGFBLOOD"/>
</dbReference>
<dbReference type="InterPro" id="IPR001881">
    <property type="entry name" value="EGF-like_Ca-bd_dom"/>
</dbReference>
<evidence type="ECO:0000256" key="6">
    <source>
        <dbReference type="PROSITE-ProRule" id="PRU00076"/>
    </source>
</evidence>
<dbReference type="SMART" id="SM00181">
    <property type="entry name" value="EGF"/>
    <property type="match status" value="2"/>
</dbReference>
<dbReference type="PROSITE" id="PS50026">
    <property type="entry name" value="EGF_3"/>
    <property type="match status" value="2"/>
</dbReference>
<dbReference type="CDD" id="cd00054">
    <property type="entry name" value="EGF_CA"/>
    <property type="match status" value="2"/>
</dbReference>
<proteinExistence type="predicted"/>
<dbReference type="InterPro" id="IPR051830">
    <property type="entry name" value="NOTCH_homolog"/>
</dbReference>
<comment type="caution">
    <text evidence="6">Lacks conserved residue(s) required for the propagation of feature annotation.</text>
</comment>
<feature type="domain" description="EGF-like" evidence="9">
    <location>
        <begin position="378"/>
        <end position="414"/>
    </location>
</feature>
<organism evidence="10 11">
    <name type="scientific">Mytilus coruscus</name>
    <name type="common">Sea mussel</name>
    <dbReference type="NCBI Taxonomy" id="42192"/>
    <lineage>
        <taxon>Eukaryota</taxon>
        <taxon>Metazoa</taxon>
        <taxon>Spiralia</taxon>
        <taxon>Lophotrochozoa</taxon>
        <taxon>Mollusca</taxon>
        <taxon>Bivalvia</taxon>
        <taxon>Autobranchia</taxon>
        <taxon>Pteriomorphia</taxon>
        <taxon>Mytilida</taxon>
        <taxon>Mytiloidea</taxon>
        <taxon>Mytilidae</taxon>
        <taxon>Mytilinae</taxon>
        <taxon>Mytilus</taxon>
    </lineage>
</organism>
<dbReference type="InterPro" id="IPR000742">
    <property type="entry name" value="EGF"/>
</dbReference>
<dbReference type="Proteomes" id="UP000507470">
    <property type="component" value="Unassembled WGS sequence"/>
</dbReference>
<feature type="transmembrane region" description="Helical" evidence="7">
    <location>
        <begin position="462"/>
        <end position="484"/>
    </location>
</feature>
<keyword evidence="11" id="KW-1185">Reference proteome</keyword>
<protein>
    <recommendedName>
        <fullName evidence="9">EGF-like domain-containing protein</fullName>
    </recommendedName>
</protein>
<name>A0A6J8CYI3_MYTCO</name>
<evidence type="ECO:0000313" key="11">
    <source>
        <dbReference type="Proteomes" id="UP000507470"/>
    </source>
</evidence>
<evidence type="ECO:0000256" key="4">
    <source>
        <dbReference type="ARBA" id="ARBA00022737"/>
    </source>
</evidence>
<dbReference type="FunFam" id="2.10.25.10:FF:000080">
    <property type="entry name" value="Neurogenic locus notch 1"/>
    <property type="match status" value="1"/>
</dbReference>
<keyword evidence="5 6" id="KW-1015">Disulfide bond</keyword>
<keyword evidence="1" id="KW-0217">Developmental protein</keyword>
<dbReference type="PANTHER" id="PTHR24033">
    <property type="entry name" value="EGF-LIKE DOMAIN-CONTAINING PROTEIN"/>
    <property type="match status" value="1"/>
</dbReference>
<dbReference type="Gene3D" id="2.10.25.10">
    <property type="entry name" value="Laminin"/>
    <property type="match status" value="2"/>
</dbReference>
<keyword evidence="4" id="KW-0677">Repeat</keyword>
<dbReference type="PROSITE" id="PS00022">
    <property type="entry name" value="EGF_1"/>
    <property type="match status" value="2"/>
</dbReference>
<evidence type="ECO:0000256" key="5">
    <source>
        <dbReference type="ARBA" id="ARBA00023157"/>
    </source>
</evidence>
<evidence type="ECO:0000259" key="9">
    <source>
        <dbReference type="PROSITE" id="PS50026"/>
    </source>
</evidence>
<accession>A0A6J8CYI3</accession>
<dbReference type="InterPro" id="IPR000152">
    <property type="entry name" value="EGF-type_Asp/Asn_hydroxyl_site"/>
</dbReference>
<keyword evidence="3 8" id="KW-0732">Signal</keyword>
<feature type="chain" id="PRO_5026789696" description="EGF-like domain-containing protein" evidence="8">
    <location>
        <begin position="26"/>
        <end position="506"/>
    </location>
</feature>
<feature type="disulfide bond" evidence="6">
    <location>
        <begin position="444"/>
        <end position="453"/>
    </location>
</feature>
<keyword evidence="2 6" id="KW-0245">EGF-like domain</keyword>
<dbReference type="Pfam" id="PF12661">
    <property type="entry name" value="hEGF"/>
    <property type="match status" value="2"/>
</dbReference>
<evidence type="ECO:0000256" key="1">
    <source>
        <dbReference type="ARBA" id="ARBA00022473"/>
    </source>
</evidence>
<dbReference type="AlphaFoldDB" id="A0A6J8CYI3"/>
<feature type="domain" description="EGF-like" evidence="9">
    <location>
        <begin position="416"/>
        <end position="454"/>
    </location>
</feature>
<dbReference type="PROSITE" id="PS00010">
    <property type="entry name" value="ASX_HYDROXYL"/>
    <property type="match status" value="2"/>
</dbReference>
<evidence type="ECO:0000256" key="7">
    <source>
        <dbReference type="SAM" id="Phobius"/>
    </source>
</evidence>
<dbReference type="SUPFAM" id="SSF57196">
    <property type="entry name" value="EGF/Laminin"/>
    <property type="match status" value="2"/>
</dbReference>
<gene>
    <name evidence="10" type="ORF">MCOR_35050</name>
</gene>
<feature type="signal peptide" evidence="8">
    <location>
        <begin position="1"/>
        <end position="25"/>
    </location>
</feature>
<keyword evidence="7" id="KW-0472">Membrane</keyword>
<keyword evidence="7" id="KW-0812">Transmembrane</keyword>
<evidence type="ECO:0000256" key="2">
    <source>
        <dbReference type="ARBA" id="ARBA00022536"/>
    </source>
</evidence>
<dbReference type="InterPro" id="IPR013032">
    <property type="entry name" value="EGF-like_CS"/>
</dbReference>
<dbReference type="SMART" id="SM00179">
    <property type="entry name" value="EGF_CA"/>
    <property type="match status" value="2"/>
</dbReference>
<evidence type="ECO:0000313" key="10">
    <source>
        <dbReference type="EMBL" id="CAC5400905.1"/>
    </source>
</evidence>
<dbReference type="EMBL" id="CACVKT020006342">
    <property type="protein sequence ID" value="CAC5400905.1"/>
    <property type="molecule type" value="Genomic_DNA"/>
</dbReference>
<evidence type="ECO:0000256" key="8">
    <source>
        <dbReference type="SAM" id="SignalP"/>
    </source>
</evidence>
<dbReference type="GO" id="GO:0005509">
    <property type="term" value="F:calcium ion binding"/>
    <property type="evidence" value="ECO:0007669"/>
    <property type="project" value="InterPro"/>
</dbReference>
<sequence length="506" mass="54906">MNKIQTKNASHIFLAICLLVQKVHSSHFRGGIITWKQTGTQQIEISYRLAFRRDSSSNHMCNDSNIINGVILNGEGVLQCYHGCNGIIANPMSYYCTDYSVDENWAAGQRSVSYNFTPTTDNVFQFRYGSCCWISLVVGSGSWVLLATADLSVRQDTGKINTSPVSAMQPIVRFKYGCSYSLRIPVQDDDGDIVKCRWANNTECSATACLLSYTASGNTGWYAAALQIEDYAMSDITTPLSSVPLQFLIEVSSTTDTCDDKPLVLNLTNVNDSVASLTPNTTFFQTIIANSGSTSVNITEIATVSPVGMIKTELLPYGSSGTEWHVNVTWTPSQSQAGSHIFCYTAVNSVGQSSDQACVTIKVDDENECASNPCQNGDTDFCEGSICENNGTCVDGVFNYTCTCPSSHTGFHCESDIDFCQYVDLPCRNGGTCIDGLFDYKCACPLKHIGDHCDIEADNTGYVLSLLFVSGGLVLSGIVTVVVIKSLVSYVKGPGSSVDTHNHFYM</sequence>
<keyword evidence="7" id="KW-1133">Transmembrane helix</keyword>
<dbReference type="PANTHER" id="PTHR24033:SF151">
    <property type="entry name" value="NOTCH 2"/>
    <property type="match status" value="1"/>
</dbReference>
<feature type="disulfide bond" evidence="6">
    <location>
        <begin position="404"/>
        <end position="413"/>
    </location>
</feature>
<evidence type="ECO:0000256" key="3">
    <source>
        <dbReference type="ARBA" id="ARBA00022729"/>
    </source>
</evidence>
<dbReference type="OrthoDB" id="430340at2759"/>